<reference evidence="1" key="1">
    <citation type="journal article" date="1999" name="Methods Enzymol.">
        <title>High-efficiency full-length cDNA cloning.</title>
        <authorList>
            <person name="Carninci P."/>
            <person name="Hayashizaki Y."/>
        </authorList>
    </citation>
    <scope>NUCLEOTIDE SEQUENCE</scope>
    <source>
        <tissue evidence="1">Lung</tissue>
    </source>
</reference>
<name>Q3UMK6_MOUSE</name>
<reference evidence="1" key="7">
    <citation type="journal article" date="2005" name="Science">
        <title>The Transcriptional Landscape of the Mammalian Genome.</title>
        <authorList>
            <consortium name="The FANTOM Consortium"/>
            <consortium name="Riken Genome Exploration Research Group and Genome Science Group (Genome Network Project Core Group)"/>
        </authorList>
    </citation>
    <scope>NUCLEOTIDE SEQUENCE</scope>
    <source>
        <tissue evidence="1">Lung</tissue>
    </source>
</reference>
<reference evidence="1" key="3">
    <citation type="journal article" date="2000" name="Genome Res.">
        <title>RIKEN integrated sequence analysis (RISA) system--384-format sequencing pipeline with 384 multicapillary sequencer.</title>
        <authorList>
            <person name="Shibata K."/>
            <person name="Itoh M."/>
            <person name="Aizawa K."/>
            <person name="Nagaoka S."/>
            <person name="Sasaki N."/>
            <person name="Carninci P."/>
            <person name="Konno H."/>
            <person name="Akiyama J."/>
            <person name="Nishi K."/>
            <person name="Kitsunai T."/>
            <person name="Tashiro H."/>
            <person name="Itoh M."/>
            <person name="Sumi N."/>
            <person name="Ishii Y."/>
            <person name="Nakamura S."/>
            <person name="Hazama M."/>
            <person name="Nishine T."/>
            <person name="Harada A."/>
            <person name="Yamamoto R."/>
            <person name="Matsumoto H."/>
            <person name="Sakaguchi S."/>
            <person name="Ikegami T."/>
            <person name="Kashiwagi K."/>
            <person name="Fujiwake S."/>
            <person name="Inoue K."/>
            <person name="Togawa Y."/>
            <person name="Izawa M."/>
            <person name="Ohara E."/>
            <person name="Watahiki M."/>
            <person name="Yoneda Y."/>
            <person name="Ishikawa T."/>
            <person name="Ozawa K."/>
            <person name="Tanaka T."/>
            <person name="Matsuura S."/>
            <person name="Kawai J."/>
            <person name="Okazaki Y."/>
            <person name="Muramatsu M."/>
            <person name="Inoue Y."/>
            <person name="Kira A."/>
            <person name="Hayashizaki Y."/>
        </authorList>
    </citation>
    <scope>NUCLEOTIDE SEQUENCE</scope>
    <source>
        <tissue evidence="1">Lung</tissue>
    </source>
</reference>
<reference evidence="1" key="5">
    <citation type="journal article" date="2002" name="Nature">
        <title>Analysis of the mouse transcriptome based on functional annotation of 60,770 full-length cDNAs.</title>
        <authorList>
            <consortium name="The FANTOM Consortium and the RIKEN Genome Exploration Research Group Phase I and II Team"/>
        </authorList>
    </citation>
    <scope>NUCLEOTIDE SEQUENCE</scope>
    <source>
        <tissue evidence="1">Lung</tissue>
    </source>
</reference>
<accession>Q3UMK6</accession>
<reference evidence="1" key="6">
    <citation type="submission" date="2004-03" db="EMBL/GenBank/DDBJ databases">
        <authorList>
            <person name="Arakawa T."/>
            <person name="Carninci P."/>
            <person name="Fukuda S."/>
            <person name="Hashizume W."/>
            <person name="Hayashida K."/>
            <person name="Hori F."/>
            <person name="Iida J."/>
            <person name="Imamura K."/>
            <person name="Imotani K."/>
            <person name="Itoh M."/>
            <person name="Kanagawa S."/>
            <person name="Kawai J."/>
            <person name="Kojima M."/>
            <person name="Konno H."/>
            <person name="Murata M."/>
            <person name="Nakamura M."/>
            <person name="Ninomiya N."/>
            <person name="Nishiyori H."/>
            <person name="Nomura K."/>
            <person name="Ohno M."/>
            <person name="Sakazume N."/>
            <person name="Sano H."/>
            <person name="Sasaki D."/>
            <person name="Shibata K."/>
            <person name="Shiraki T."/>
            <person name="Tagami M."/>
            <person name="Tagami Y."/>
            <person name="Waki K."/>
            <person name="Watahiki A."/>
            <person name="Muramatsu M."/>
            <person name="Hayashizaki Y."/>
        </authorList>
    </citation>
    <scope>NUCLEOTIDE SEQUENCE</scope>
    <source>
        <tissue evidence="1">Lung</tissue>
    </source>
</reference>
<proteinExistence type="evidence at transcript level"/>
<dbReference type="MGI" id="MGI:3779256">
    <property type="gene designation" value="Gm11033"/>
</dbReference>
<evidence type="ECO:0000313" key="2">
    <source>
        <dbReference type="MGI" id="MGI:3779256"/>
    </source>
</evidence>
<evidence type="ECO:0000313" key="1">
    <source>
        <dbReference type="EMBL" id="BAE26092.1"/>
    </source>
</evidence>
<dbReference type="EMBL" id="AK144838">
    <property type="protein sequence ID" value="BAE26092.1"/>
    <property type="molecule type" value="mRNA"/>
</dbReference>
<dbReference type="AGR" id="MGI:3779256"/>
<sequence>MLVGGARGNASFYWNGSSVFETSVSQLAGGRNASFKTTPVCLWPHFVFIVYSYENNVGNCSSDICYYSMCWNASEYHLAVVTRMPCFVPWPVQAPSAMTLFRPKKDFCHYCGHCHCYGNFCHRSHGCGHIPYLCGTNCRGCE</sequence>
<gene>
    <name evidence="2" type="primary">Gm11033</name>
</gene>
<reference evidence="1" key="4">
    <citation type="journal article" date="2001" name="Nature">
        <title>Functional annotation of a full-length mouse cDNA collection.</title>
        <authorList>
            <consortium name="The RIKEN Genome Exploration Research Group Phase II Team and the FANTOM Consortium"/>
        </authorList>
    </citation>
    <scope>NUCLEOTIDE SEQUENCE</scope>
    <source>
        <tissue evidence="1">Lung</tissue>
    </source>
</reference>
<reference evidence="1" key="8">
    <citation type="journal article" date="2005" name="Science">
        <title>Antisense Transcription in the Mammalian Transcriptome.</title>
        <authorList>
            <consortium name="RIKEN Genome Exploration Research Group and Genome Science Group (Genome Network Project Core Group) and the FANTOM Consortium"/>
        </authorList>
    </citation>
    <scope>NUCLEOTIDE SEQUENCE</scope>
    <source>
        <tissue evidence="1">Lung</tissue>
    </source>
</reference>
<dbReference type="AlphaFoldDB" id="Q3UMK6"/>
<protein>
    <submittedName>
        <fullName evidence="1">Uncharacterized protein</fullName>
    </submittedName>
</protein>
<organism evidence="1">
    <name type="scientific">Mus musculus</name>
    <name type="common">Mouse</name>
    <dbReference type="NCBI Taxonomy" id="10090"/>
    <lineage>
        <taxon>Eukaryota</taxon>
        <taxon>Metazoa</taxon>
        <taxon>Chordata</taxon>
        <taxon>Craniata</taxon>
        <taxon>Vertebrata</taxon>
        <taxon>Euteleostomi</taxon>
        <taxon>Mammalia</taxon>
        <taxon>Eutheria</taxon>
        <taxon>Euarchontoglires</taxon>
        <taxon>Glires</taxon>
        <taxon>Rodentia</taxon>
        <taxon>Myomorpha</taxon>
        <taxon>Muroidea</taxon>
        <taxon>Muridae</taxon>
        <taxon>Murinae</taxon>
        <taxon>Mus</taxon>
        <taxon>Mus</taxon>
    </lineage>
</organism>
<reference evidence="1" key="2">
    <citation type="journal article" date="2000" name="Genome Res.">
        <title>Normalization and subtraction of cap-trapper-selected cDNAs to prepare full-length cDNA libraries for rapid discovery of new genes.</title>
        <authorList>
            <person name="Carninci P."/>
            <person name="Shibata Y."/>
            <person name="Hayatsu N."/>
            <person name="Sugahara Y."/>
            <person name="Shibata K."/>
            <person name="Itoh M."/>
            <person name="Konno H."/>
            <person name="Okazaki Y."/>
            <person name="Muramatsu M."/>
            <person name="Hayashizaki Y."/>
        </authorList>
    </citation>
    <scope>NUCLEOTIDE SEQUENCE</scope>
    <source>
        <tissue evidence="1">Lung</tissue>
    </source>
</reference>